<protein>
    <recommendedName>
        <fullName evidence="4">Neuroparsin-A</fullName>
    </recommendedName>
</protein>
<dbReference type="EMBL" id="JRES01000234">
    <property type="protein sequence ID" value="KNC33108.1"/>
    <property type="molecule type" value="Genomic_DNA"/>
</dbReference>
<dbReference type="Proteomes" id="UP000037069">
    <property type="component" value="Unassembled WGS sequence"/>
</dbReference>
<keyword evidence="1" id="KW-0732">Signal</keyword>
<keyword evidence="3" id="KW-1185">Reference proteome</keyword>
<feature type="signal peptide" evidence="1">
    <location>
        <begin position="1"/>
        <end position="26"/>
    </location>
</feature>
<evidence type="ECO:0000256" key="1">
    <source>
        <dbReference type="SAM" id="SignalP"/>
    </source>
</evidence>
<feature type="chain" id="PRO_5005536261" description="Neuroparsin-A" evidence="1">
    <location>
        <begin position="27"/>
        <end position="154"/>
    </location>
</feature>
<comment type="caution">
    <text evidence="2">The sequence shown here is derived from an EMBL/GenBank/DDBJ whole genome shotgun (WGS) entry which is preliminary data.</text>
</comment>
<proteinExistence type="predicted"/>
<organism evidence="2 3">
    <name type="scientific">Lucilia cuprina</name>
    <name type="common">Green bottle fly</name>
    <name type="synonym">Australian sheep blowfly</name>
    <dbReference type="NCBI Taxonomy" id="7375"/>
    <lineage>
        <taxon>Eukaryota</taxon>
        <taxon>Metazoa</taxon>
        <taxon>Ecdysozoa</taxon>
        <taxon>Arthropoda</taxon>
        <taxon>Hexapoda</taxon>
        <taxon>Insecta</taxon>
        <taxon>Pterygota</taxon>
        <taxon>Neoptera</taxon>
        <taxon>Endopterygota</taxon>
        <taxon>Diptera</taxon>
        <taxon>Brachycera</taxon>
        <taxon>Muscomorpha</taxon>
        <taxon>Oestroidea</taxon>
        <taxon>Calliphoridae</taxon>
        <taxon>Luciliinae</taxon>
        <taxon>Lucilia</taxon>
    </lineage>
</organism>
<dbReference type="AlphaFoldDB" id="A0A0L0CL72"/>
<accession>A0A0L0CL72</accession>
<dbReference type="OMA" id="ETHYRFC"/>
<name>A0A0L0CL72_LUCCU</name>
<reference evidence="2 3" key="1">
    <citation type="journal article" date="2015" name="Nat. Commun.">
        <title>Lucilia cuprina genome unlocks parasitic fly biology to underpin future interventions.</title>
        <authorList>
            <person name="Anstead C.A."/>
            <person name="Korhonen P.K."/>
            <person name="Young N.D."/>
            <person name="Hall R.S."/>
            <person name="Jex A.R."/>
            <person name="Murali S.C."/>
            <person name="Hughes D.S."/>
            <person name="Lee S.F."/>
            <person name="Perry T."/>
            <person name="Stroehlein A.J."/>
            <person name="Ansell B.R."/>
            <person name="Breugelmans B."/>
            <person name="Hofmann A."/>
            <person name="Qu J."/>
            <person name="Dugan S."/>
            <person name="Lee S.L."/>
            <person name="Chao H."/>
            <person name="Dinh H."/>
            <person name="Han Y."/>
            <person name="Doddapaneni H.V."/>
            <person name="Worley K.C."/>
            <person name="Muzny D.M."/>
            <person name="Ioannidis P."/>
            <person name="Waterhouse R.M."/>
            <person name="Zdobnov E.M."/>
            <person name="James P.J."/>
            <person name="Bagnall N.H."/>
            <person name="Kotze A.C."/>
            <person name="Gibbs R.A."/>
            <person name="Richards S."/>
            <person name="Batterham P."/>
            <person name="Gasser R.B."/>
        </authorList>
    </citation>
    <scope>NUCLEOTIDE SEQUENCE [LARGE SCALE GENOMIC DNA]</scope>
    <source>
        <strain evidence="2 3">LS</strain>
        <tissue evidence="2">Full body</tissue>
    </source>
</reference>
<dbReference type="OrthoDB" id="7998970at2759"/>
<gene>
    <name evidence="2" type="ORF">FF38_04688</name>
</gene>
<evidence type="ECO:0008006" key="4">
    <source>
        <dbReference type="Google" id="ProtNLM"/>
    </source>
</evidence>
<sequence>MAYSTLLTLSFLLAAVFILTPTYTEAKCNLCSDYGIACVNETAFNLCIAGKPDTSNVFNCPSGKVCSATKLKCADVLSGAQPACEPNKGCGICDGYKLFACTSRTTFAQCNGTTLTEKNINCPKGLTCSTQNTEICVNACDRPTTYDCDRETPL</sequence>
<evidence type="ECO:0000313" key="2">
    <source>
        <dbReference type="EMBL" id="KNC33108.1"/>
    </source>
</evidence>
<evidence type="ECO:0000313" key="3">
    <source>
        <dbReference type="Proteomes" id="UP000037069"/>
    </source>
</evidence>